<evidence type="ECO:0000313" key="2">
    <source>
        <dbReference type="Proteomes" id="UP000628079"/>
    </source>
</evidence>
<organism evidence="1 2">
    <name type="scientific">Knoellia flava</name>
    <dbReference type="NCBI Taxonomy" id="913969"/>
    <lineage>
        <taxon>Bacteria</taxon>
        <taxon>Bacillati</taxon>
        <taxon>Actinomycetota</taxon>
        <taxon>Actinomycetes</taxon>
        <taxon>Micrococcales</taxon>
        <taxon>Intrasporangiaceae</taxon>
        <taxon>Knoellia</taxon>
    </lineage>
</organism>
<name>A0A8H9FXW9_9MICO</name>
<dbReference type="AlphaFoldDB" id="A0A8H9FXW9"/>
<dbReference type="Proteomes" id="UP000628079">
    <property type="component" value="Unassembled WGS sequence"/>
</dbReference>
<evidence type="ECO:0008006" key="3">
    <source>
        <dbReference type="Google" id="ProtNLM"/>
    </source>
</evidence>
<reference evidence="1" key="1">
    <citation type="journal article" date="2014" name="Int. J. Syst. Evol. Microbiol.">
        <title>Complete genome sequence of Corynebacterium casei LMG S-19264T (=DSM 44701T), isolated from a smear-ripened cheese.</title>
        <authorList>
            <consortium name="US DOE Joint Genome Institute (JGI-PGF)"/>
            <person name="Walter F."/>
            <person name="Albersmeier A."/>
            <person name="Kalinowski J."/>
            <person name="Ruckert C."/>
        </authorList>
    </citation>
    <scope>NUCLEOTIDE SEQUENCE</scope>
    <source>
        <strain evidence="1">CGMCC 1.10749</strain>
    </source>
</reference>
<comment type="caution">
    <text evidence="1">The sequence shown here is derived from an EMBL/GenBank/DDBJ whole genome shotgun (WGS) entry which is preliminary data.</text>
</comment>
<proteinExistence type="predicted"/>
<gene>
    <name evidence="1" type="ORF">GCM10011314_33850</name>
</gene>
<protein>
    <recommendedName>
        <fullName evidence="3">GIY-YIG domain-containing protein</fullName>
    </recommendedName>
</protein>
<dbReference type="CDD" id="cd00719">
    <property type="entry name" value="GIY-YIG_SF"/>
    <property type="match status" value="1"/>
</dbReference>
<accession>A0A8H9FXW9</accession>
<dbReference type="RefSeq" id="WP_052117025.1">
    <property type="nucleotide sequence ID" value="NZ_BMEA01000007.1"/>
</dbReference>
<dbReference type="EMBL" id="BMEA01000007">
    <property type="protein sequence ID" value="GGB91236.1"/>
    <property type="molecule type" value="Genomic_DNA"/>
</dbReference>
<evidence type="ECO:0000313" key="1">
    <source>
        <dbReference type="EMBL" id="GGB91236.1"/>
    </source>
</evidence>
<reference evidence="1" key="2">
    <citation type="submission" date="2020-09" db="EMBL/GenBank/DDBJ databases">
        <authorList>
            <person name="Sun Q."/>
            <person name="Zhou Y."/>
        </authorList>
    </citation>
    <scope>NUCLEOTIDE SEQUENCE</scope>
    <source>
        <strain evidence="1">CGMCC 1.10749</strain>
    </source>
</reference>
<sequence length="170" mass="19125">MLIQAYGRFWERDLVDWGSHGWQLLGRQGLNRGTLQIANFRRSRGVYVLYNDVGPYYVGLSEGANGIGGRLYDHLDDDHAGLWTRFSWFSFDAASGDPDRMGVRTVEQAGDITGSSNLAIYEMEAILQRAIVPSGNVRETQFAAGKIEWLQVATRALEVHTFEALQQRLT</sequence>